<feature type="domain" description="3-oxo-5-alpha-steroid 4-dehydrogenase C-terminal" evidence="6">
    <location>
        <begin position="133"/>
        <end position="243"/>
    </location>
</feature>
<dbReference type="InterPro" id="IPR001104">
    <property type="entry name" value="3-oxo-5_a-steroid_4-DH_C"/>
</dbReference>
<dbReference type="PROSITE" id="PS50244">
    <property type="entry name" value="S5A_REDUCTASE"/>
    <property type="match status" value="1"/>
</dbReference>
<comment type="function">
    <text evidence="5">Plays a key role in early steps of protein N-linked glycosylation by being involved in the conversion of polyprenol into dolichol. Acts as a polyprenal reductase that mediates the reduction of polyprenal into dolichal in a NADP-dependent mechanism. Dolichols are required for the synthesis of dolichol-linked monosaccharides and the oligosaccharide precursor used for N-glycosylation.</text>
</comment>
<comment type="pathway">
    <text evidence="5">Protein modification; protein glycosylation.</text>
</comment>
<dbReference type="OrthoDB" id="541710at2759"/>
<dbReference type="EMBL" id="LT598450">
    <property type="protein sequence ID" value="SCU82656.1"/>
    <property type="molecule type" value="Genomic_DNA"/>
</dbReference>
<protein>
    <recommendedName>
        <fullName evidence="5">Polyprenal reductase</fullName>
        <ecNumber evidence="5">1.3.1.94</ecNumber>
    </recommendedName>
</protein>
<evidence type="ECO:0000259" key="6">
    <source>
        <dbReference type="Pfam" id="PF02544"/>
    </source>
</evidence>
<dbReference type="GO" id="GO:0003865">
    <property type="term" value="F:3-oxo-5-alpha-steroid 4-dehydrogenase activity"/>
    <property type="evidence" value="ECO:0007669"/>
    <property type="project" value="TreeGrafter"/>
</dbReference>
<dbReference type="EC" id="1.3.1.94" evidence="5"/>
<comment type="similarity">
    <text evidence="5">Belongs to the steroid 5-alpha reductase family. Polyprenal reductase subfamily.</text>
</comment>
<evidence type="ECO:0000313" key="8">
    <source>
        <dbReference type="Proteomes" id="UP000189911"/>
    </source>
</evidence>
<sequence>MISFPDLLFYSTFLAGIGSIVVAKSHAPLLLKYGKTLQGVKIQRSDIFGRLQQLTVPKKWFRHFYVYSTFVSGFNLLHLRTFLAFLVFVHSTRRLYETFYINKFGPASRIHISHYLVGIWFYSAVNFTTFTNEKHASSLPLRLLAIFIFALASWDQYKNHSHLSELRKYNLPTYGLFKIVASPHYLDEIFIYFALTLYATSCKMLFCMLWVVVNLSISALETKTWYLQKFPQTTPRFAIIPYVI</sequence>
<reference evidence="8" key="1">
    <citation type="submission" date="2016-03" db="EMBL/GenBank/DDBJ databases">
        <authorList>
            <person name="Devillers Hugo."/>
        </authorList>
    </citation>
    <scope>NUCLEOTIDE SEQUENCE [LARGE SCALE GENOMIC DNA]</scope>
</reference>
<dbReference type="Pfam" id="PF02544">
    <property type="entry name" value="Steroid_dh"/>
    <property type="match status" value="1"/>
</dbReference>
<comment type="subcellular location">
    <subcellularLocation>
        <location evidence="1">Endomembrane system</location>
        <topology evidence="1">Multi-pass membrane protein</topology>
    </subcellularLocation>
    <subcellularLocation>
        <location evidence="5">Endoplasmic reticulum membrane</location>
    </subcellularLocation>
</comment>
<proteinExistence type="inferred from homology"/>
<dbReference type="PANTHER" id="PTHR14624">
    <property type="entry name" value="DFG10 PROTEIN"/>
    <property type="match status" value="1"/>
</dbReference>
<keyword evidence="5" id="KW-0256">Endoplasmic reticulum</keyword>
<dbReference type="GO" id="GO:0016095">
    <property type="term" value="P:polyprenol catabolic process"/>
    <property type="evidence" value="ECO:0007669"/>
    <property type="project" value="UniProtKB-UniRule"/>
</dbReference>
<comment type="caution">
    <text evidence="5">Lacks conserved residue(s) required for the propagation of feature annotation.</text>
</comment>
<comment type="catalytic activity">
    <reaction evidence="5">
        <text>a di-trans,poly-cis-dolichal + NADP(+) = a di-trans,poly-cis-polyprenal + NADPH + H(+)</text>
        <dbReference type="Rhea" id="RHEA:80727"/>
        <dbReference type="Rhea" id="RHEA-COMP:19536"/>
        <dbReference type="Rhea" id="RHEA-COMP:19537"/>
        <dbReference type="ChEBI" id="CHEBI:15378"/>
        <dbReference type="ChEBI" id="CHEBI:57783"/>
        <dbReference type="ChEBI" id="CHEBI:58349"/>
        <dbReference type="ChEBI" id="CHEBI:231623"/>
        <dbReference type="ChEBI" id="CHEBI:231637"/>
        <dbReference type="EC" id="1.3.1.94"/>
    </reaction>
    <physiologicalReaction direction="right-to-left" evidence="5">
        <dbReference type="Rhea" id="RHEA:80729"/>
    </physiologicalReaction>
</comment>
<feature type="transmembrane region" description="Helical" evidence="5">
    <location>
        <begin position="192"/>
        <end position="213"/>
    </location>
</feature>
<feature type="transmembrane region" description="Helical" evidence="5">
    <location>
        <begin position="110"/>
        <end position="127"/>
    </location>
</feature>
<dbReference type="GO" id="GO:0005789">
    <property type="term" value="C:endoplasmic reticulum membrane"/>
    <property type="evidence" value="ECO:0007669"/>
    <property type="project" value="UniProtKB-SubCell"/>
</dbReference>
<dbReference type="PANTHER" id="PTHR14624:SF0">
    <property type="entry name" value="POLYPRENOL REDUCTASE"/>
    <property type="match status" value="1"/>
</dbReference>
<dbReference type="GO" id="GO:0102389">
    <property type="term" value="F:polyprenol reductase activity"/>
    <property type="evidence" value="ECO:0007669"/>
    <property type="project" value="UniProtKB-UniRule"/>
</dbReference>
<keyword evidence="3 5" id="KW-1133">Transmembrane helix</keyword>
<evidence type="ECO:0000256" key="3">
    <source>
        <dbReference type="ARBA" id="ARBA00022989"/>
    </source>
</evidence>
<dbReference type="Proteomes" id="UP000189911">
    <property type="component" value="Chromosome B"/>
</dbReference>
<keyword evidence="5" id="KW-0521">NADP</keyword>
<gene>
    <name evidence="7" type="ORF">LANO_0B07096G</name>
</gene>
<dbReference type="AlphaFoldDB" id="A0A1G4IZG6"/>
<dbReference type="InterPro" id="IPR039698">
    <property type="entry name" value="Dfg10/SRD5A3"/>
</dbReference>
<evidence type="ECO:0000256" key="1">
    <source>
        <dbReference type="ARBA" id="ARBA00004127"/>
    </source>
</evidence>
<keyword evidence="4 5" id="KW-0472">Membrane</keyword>
<evidence type="ECO:0000256" key="2">
    <source>
        <dbReference type="ARBA" id="ARBA00022692"/>
    </source>
</evidence>
<keyword evidence="8" id="KW-1185">Reference proteome</keyword>
<name>A0A1G4IZG6_9SACH</name>
<dbReference type="UniPathway" id="UPA00378"/>
<evidence type="ECO:0000256" key="4">
    <source>
        <dbReference type="ARBA" id="ARBA00023136"/>
    </source>
</evidence>
<evidence type="ECO:0000256" key="5">
    <source>
        <dbReference type="RuleBase" id="RU367081"/>
    </source>
</evidence>
<dbReference type="GO" id="GO:0006488">
    <property type="term" value="P:dolichol-linked oligosaccharide biosynthetic process"/>
    <property type="evidence" value="ECO:0007669"/>
    <property type="project" value="UniProtKB-UniRule"/>
</dbReference>
<dbReference type="GO" id="GO:0160198">
    <property type="term" value="F:polyprenal reductase activity"/>
    <property type="evidence" value="ECO:0007669"/>
    <property type="project" value="UniProtKB-EC"/>
</dbReference>
<keyword evidence="2 5" id="KW-0812">Transmembrane</keyword>
<evidence type="ECO:0000313" key="7">
    <source>
        <dbReference type="EMBL" id="SCU82656.1"/>
    </source>
</evidence>
<organism evidence="7 8">
    <name type="scientific">Lachancea nothofagi CBS 11611</name>
    <dbReference type="NCBI Taxonomy" id="1266666"/>
    <lineage>
        <taxon>Eukaryota</taxon>
        <taxon>Fungi</taxon>
        <taxon>Dikarya</taxon>
        <taxon>Ascomycota</taxon>
        <taxon>Saccharomycotina</taxon>
        <taxon>Saccharomycetes</taxon>
        <taxon>Saccharomycetales</taxon>
        <taxon>Saccharomycetaceae</taxon>
        <taxon>Lachancea</taxon>
    </lineage>
</organism>
<feature type="transmembrane region" description="Helical" evidence="5">
    <location>
        <begin position="64"/>
        <end position="89"/>
    </location>
</feature>
<keyword evidence="5" id="KW-0560">Oxidoreductase</keyword>
<accession>A0A1G4IZG6</accession>